<feature type="compositionally biased region" description="Low complexity" evidence="4">
    <location>
        <begin position="704"/>
        <end position="715"/>
    </location>
</feature>
<dbReference type="STRING" id="1884261.A0A5C3QW71"/>
<feature type="repeat" description="ANK" evidence="3">
    <location>
        <begin position="106"/>
        <end position="138"/>
    </location>
</feature>
<dbReference type="InterPro" id="IPR036770">
    <property type="entry name" value="Ankyrin_rpt-contain_sf"/>
</dbReference>
<feature type="compositionally biased region" description="Polar residues" evidence="4">
    <location>
        <begin position="595"/>
        <end position="606"/>
    </location>
</feature>
<dbReference type="PROSITE" id="PS50088">
    <property type="entry name" value="ANK_REPEAT"/>
    <property type="match status" value="2"/>
</dbReference>
<gene>
    <name evidence="5" type="ORF">BDV98DRAFT_324729</name>
</gene>
<feature type="compositionally biased region" description="Polar residues" evidence="4">
    <location>
        <begin position="221"/>
        <end position="244"/>
    </location>
</feature>
<feature type="compositionally biased region" description="Low complexity" evidence="4">
    <location>
        <begin position="373"/>
        <end position="384"/>
    </location>
</feature>
<evidence type="ECO:0000256" key="3">
    <source>
        <dbReference type="PROSITE-ProRule" id="PRU00023"/>
    </source>
</evidence>
<feature type="compositionally biased region" description="Low complexity" evidence="4">
    <location>
        <begin position="285"/>
        <end position="300"/>
    </location>
</feature>
<feature type="region of interest" description="Disordered" evidence="4">
    <location>
        <begin position="427"/>
        <end position="723"/>
    </location>
</feature>
<protein>
    <submittedName>
        <fullName evidence="5">Uncharacterized protein</fullName>
    </submittedName>
</protein>
<feature type="compositionally biased region" description="Polar residues" evidence="4">
    <location>
        <begin position="504"/>
        <end position="524"/>
    </location>
</feature>
<dbReference type="PANTHER" id="PTHR24173">
    <property type="entry name" value="ANKYRIN REPEAT CONTAINING"/>
    <property type="match status" value="1"/>
</dbReference>
<feature type="compositionally biased region" description="Polar residues" evidence="4">
    <location>
        <begin position="537"/>
        <end position="561"/>
    </location>
</feature>
<feature type="region of interest" description="Disordered" evidence="4">
    <location>
        <begin position="788"/>
        <end position="996"/>
    </location>
</feature>
<feature type="region of interest" description="Disordered" evidence="4">
    <location>
        <begin position="221"/>
        <end position="326"/>
    </location>
</feature>
<evidence type="ECO:0000313" key="6">
    <source>
        <dbReference type="Proteomes" id="UP000305067"/>
    </source>
</evidence>
<dbReference type="SMART" id="SM00248">
    <property type="entry name" value="ANK"/>
    <property type="match status" value="3"/>
</dbReference>
<evidence type="ECO:0000313" key="5">
    <source>
        <dbReference type="EMBL" id="TFL04609.1"/>
    </source>
</evidence>
<feature type="region of interest" description="Disordered" evidence="4">
    <location>
        <begin position="340"/>
        <end position="414"/>
    </location>
</feature>
<dbReference type="SUPFAM" id="SSF48403">
    <property type="entry name" value="Ankyrin repeat"/>
    <property type="match status" value="1"/>
</dbReference>
<evidence type="ECO:0000256" key="2">
    <source>
        <dbReference type="ARBA" id="ARBA00023043"/>
    </source>
</evidence>
<keyword evidence="2 3" id="KW-0040">ANK repeat</keyword>
<dbReference type="InterPro" id="IPR002110">
    <property type="entry name" value="Ankyrin_rpt"/>
</dbReference>
<dbReference type="Pfam" id="PF00023">
    <property type="entry name" value="Ank"/>
    <property type="match status" value="1"/>
</dbReference>
<dbReference type="PROSITE" id="PS50297">
    <property type="entry name" value="ANK_REP_REGION"/>
    <property type="match status" value="2"/>
</dbReference>
<feature type="compositionally biased region" description="Low complexity" evidence="4">
    <location>
        <begin position="672"/>
        <end position="694"/>
    </location>
</feature>
<evidence type="ECO:0000256" key="1">
    <source>
        <dbReference type="ARBA" id="ARBA00022737"/>
    </source>
</evidence>
<feature type="compositionally biased region" description="Polar residues" evidence="4">
    <location>
        <begin position="632"/>
        <end position="648"/>
    </location>
</feature>
<dbReference type="EMBL" id="ML178818">
    <property type="protein sequence ID" value="TFL04609.1"/>
    <property type="molecule type" value="Genomic_DNA"/>
</dbReference>
<feature type="compositionally biased region" description="Polar residues" evidence="4">
    <location>
        <begin position="843"/>
        <end position="855"/>
    </location>
</feature>
<name>A0A5C3QW71_9AGAR</name>
<keyword evidence="1" id="KW-0677">Repeat</keyword>
<evidence type="ECO:0000256" key="4">
    <source>
        <dbReference type="SAM" id="MobiDB-lite"/>
    </source>
</evidence>
<accession>A0A5C3QW71</accession>
<keyword evidence="6" id="KW-1185">Reference proteome</keyword>
<dbReference type="OrthoDB" id="194358at2759"/>
<feature type="repeat" description="ANK" evidence="3">
    <location>
        <begin position="54"/>
        <end position="89"/>
    </location>
</feature>
<sequence>MPVPLRSANSRADAKYNVTTDFQSLGLHGAAASANIGLVEYALSRGQPVNSVVDGVLPLHAACSGGSSLHEQVVKRLIEAGADVNAPRLPRRYLTDKSRETIVGTTGSTPLHFAAANGNTSIVSTLLQYGAQPDKADKHGVTPEMLARSNGWLECADLLAVAVRQSRRDGGGAAFPVASGVSEETVPATGRRRLQVKRSIDNALGKIKSSTTNLNEMYHQSKPSLTAQSSSSTTNPKESVTPFSSMGDYHFGRPDETPEFPSHASRRPSLPQISVVPQRLRKTSSSRPGSRPSLSKRPSSAGNGAEPPSPSLVQSTRAQYTVPRKPAPKLSFLNLFKKAHGDDGSSSAHGTGEQSNASTSSFSSVNWDPAPAPSGSGSRSPVSPMALSSSYNEPTHMPARLPNRFRQGSEGSTSLARAVDLHNALAQRHHHTNSETVDLEDEEYRPSARSPRSPGRDRSGSDNSEMRCSWRFGSSFDARDHSLSRPPGDSRSKPGILHKRAHSRSTSTGVAPTSVRFDSNSSGGSARGVPAGRLRESNSVGNFGNPSYDSGITSSQISESISPHVKDTTRPRHGGEDEEEEEEEYGHAISRYSPDPQSLHSVQHPNAANHDIQAEGSFPFDINQPPPDDTELSASRPSFDRSTLSTVTGAAPRPNSRDRGDSLSSAASSNVPELLRSNSSSISSETPPIRSPPSQAKVGLGLAPVPSSDSSPGVGARRQHTPVDIDIQEISSHAQAEAMVNQARQRILDDDGVSILQGAEGAGSGDNVPLSAKLAAFGKTLAVERMFKEERDRQAASSASEAEGGDMMTPISRDAPFGQEQRSDNPGRRPSLTGKPRRRSRRPNTSEGPTTQAERMNQDLGLRPAHVFQPMASPSRLAPPSPHTDSSSSPRTPAPLPSSHHSYHRSRVRSMDDEESDHDHEHPIVRSHSPVDPGNTMGTGLYRVFTAPSPNHSARSADKLSRMGFSRTMVEAPGNMANSPPSKKFGLKSLFRSTKT</sequence>
<feature type="compositionally biased region" description="Basic and acidic residues" evidence="4">
    <location>
        <begin position="564"/>
        <end position="575"/>
    </location>
</feature>
<dbReference type="Pfam" id="PF12796">
    <property type="entry name" value="Ank_2"/>
    <property type="match status" value="1"/>
</dbReference>
<dbReference type="PANTHER" id="PTHR24173:SF74">
    <property type="entry name" value="ANKYRIN REPEAT DOMAIN-CONTAINING PROTEIN 16"/>
    <property type="match status" value="1"/>
</dbReference>
<feature type="compositionally biased region" description="Basic and acidic residues" evidence="4">
    <location>
        <begin position="477"/>
        <end position="492"/>
    </location>
</feature>
<feature type="compositionally biased region" description="Low complexity" evidence="4">
    <location>
        <begin position="355"/>
        <end position="364"/>
    </location>
</feature>
<feature type="compositionally biased region" description="Polar residues" evidence="4">
    <location>
        <begin position="344"/>
        <end position="354"/>
    </location>
</feature>
<organism evidence="5 6">
    <name type="scientific">Pterulicium gracile</name>
    <dbReference type="NCBI Taxonomy" id="1884261"/>
    <lineage>
        <taxon>Eukaryota</taxon>
        <taxon>Fungi</taxon>
        <taxon>Dikarya</taxon>
        <taxon>Basidiomycota</taxon>
        <taxon>Agaricomycotina</taxon>
        <taxon>Agaricomycetes</taxon>
        <taxon>Agaricomycetidae</taxon>
        <taxon>Agaricales</taxon>
        <taxon>Pleurotineae</taxon>
        <taxon>Pterulaceae</taxon>
        <taxon>Pterulicium</taxon>
    </lineage>
</organism>
<dbReference type="AlphaFoldDB" id="A0A5C3QW71"/>
<reference evidence="5 6" key="1">
    <citation type="journal article" date="2019" name="Nat. Ecol. Evol.">
        <title>Megaphylogeny resolves global patterns of mushroom evolution.</title>
        <authorList>
            <person name="Varga T."/>
            <person name="Krizsan K."/>
            <person name="Foldi C."/>
            <person name="Dima B."/>
            <person name="Sanchez-Garcia M."/>
            <person name="Sanchez-Ramirez S."/>
            <person name="Szollosi G.J."/>
            <person name="Szarkandi J.G."/>
            <person name="Papp V."/>
            <person name="Albert L."/>
            <person name="Andreopoulos W."/>
            <person name="Angelini C."/>
            <person name="Antonin V."/>
            <person name="Barry K.W."/>
            <person name="Bougher N.L."/>
            <person name="Buchanan P."/>
            <person name="Buyck B."/>
            <person name="Bense V."/>
            <person name="Catcheside P."/>
            <person name="Chovatia M."/>
            <person name="Cooper J."/>
            <person name="Damon W."/>
            <person name="Desjardin D."/>
            <person name="Finy P."/>
            <person name="Geml J."/>
            <person name="Haridas S."/>
            <person name="Hughes K."/>
            <person name="Justo A."/>
            <person name="Karasinski D."/>
            <person name="Kautmanova I."/>
            <person name="Kiss B."/>
            <person name="Kocsube S."/>
            <person name="Kotiranta H."/>
            <person name="LaButti K.M."/>
            <person name="Lechner B.E."/>
            <person name="Liimatainen K."/>
            <person name="Lipzen A."/>
            <person name="Lukacs Z."/>
            <person name="Mihaltcheva S."/>
            <person name="Morgado L.N."/>
            <person name="Niskanen T."/>
            <person name="Noordeloos M.E."/>
            <person name="Ohm R.A."/>
            <person name="Ortiz-Santana B."/>
            <person name="Ovrebo C."/>
            <person name="Racz N."/>
            <person name="Riley R."/>
            <person name="Savchenko A."/>
            <person name="Shiryaev A."/>
            <person name="Soop K."/>
            <person name="Spirin V."/>
            <person name="Szebenyi C."/>
            <person name="Tomsovsky M."/>
            <person name="Tulloss R.E."/>
            <person name="Uehling J."/>
            <person name="Grigoriev I.V."/>
            <person name="Vagvolgyi C."/>
            <person name="Papp T."/>
            <person name="Martin F.M."/>
            <person name="Miettinen O."/>
            <person name="Hibbett D.S."/>
            <person name="Nagy L.G."/>
        </authorList>
    </citation>
    <scope>NUCLEOTIDE SEQUENCE [LARGE SCALE GENOMIC DNA]</scope>
    <source>
        <strain evidence="5 6">CBS 309.79</strain>
    </source>
</reference>
<dbReference type="Gene3D" id="1.25.40.20">
    <property type="entry name" value="Ankyrin repeat-containing domain"/>
    <property type="match status" value="1"/>
</dbReference>
<dbReference type="Proteomes" id="UP000305067">
    <property type="component" value="Unassembled WGS sequence"/>
</dbReference>
<feature type="compositionally biased region" description="Polar residues" evidence="4">
    <location>
        <begin position="662"/>
        <end position="671"/>
    </location>
</feature>
<proteinExistence type="predicted"/>